<reference evidence="8 9" key="1">
    <citation type="submission" date="2018-03" db="EMBL/GenBank/DDBJ databases">
        <title>First report of an OXA-48+CTX-M-M-producing Kluyvera ascorbata clone recovered from patients admitted in a University Hospital in Madrid, Spain.</title>
        <authorList>
            <person name="Hernandez-Garcia M."/>
            <person name="Leon-Sampedro R."/>
            <person name="Perez-Viso B."/>
            <person name="Morosini M.I."/>
            <person name="Lopez-Fresnena N."/>
            <person name="Coque T.M."/>
            <person name="Bonten M."/>
            <person name="Malhotra-Kumar S."/>
            <person name="Ruiz-Garbajosa P."/>
            <person name="Canton R."/>
        </authorList>
    </citation>
    <scope>NUCLEOTIDE SEQUENCE [LARGE SCALE GENOMIC DNA]</scope>
    <source>
        <strain evidence="8 9">KA2</strain>
    </source>
</reference>
<dbReference type="PROSITE" id="PS01124">
    <property type="entry name" value="HTH_ARAC_FAMILY_2"/>
    <property type="match status" value="1"/>
</dbReference>
<evidence type="ECO:0000256" key="1">
    <source>
        <dbReference type="ARBA" id="ARBA00023015"/>
    </source>
</evidence>
<dbReference type="EMBL" id="PYHO01000006">
    <property type="protein sequence ID" value="PSR46808.1"/>
    <property type="molecule type" value="Genomic_DNA"/>
</dbReference>
<dbReference type="STRING" id="1006000.GKAS_02642"/>
<dbReference type="InterPro" id="IPR009057">
    <property type="entry name" value="Homeodomain-like_sf"/>
</dbReference>
<feature type="domain" description="HTH araC/xylS-type" evidence="7">
    <location>
        <begin position="189"/>
        <end position="287"/>
    </location>
</feature>
<dbReference type="RefSeq" id="WP_106926136.1">
    <property type="nucleotide sequence ID" value="NZ_CABMMU010000006.1"/>
</dbReference>
<name>A0A2T2Y2Z0_9ENTR</name>
<dbReference type="CDD" id="cd06999">
    <property type="entry name" value="cupin_HpaA-like_N"/>
    <property type="match status" value="1"/>
</dbReference>
<sequence length="306" mass="34818">MNLTNSIPVFKLYGESWHWPTPDLLHCESIQSRSSLYDWSIRAHQHSDLVQILFVQQGQGDIEIEGERRAFCGACVQIIPALCVHGFRFSPGTQGFSLSLAAPLVAQLERQFGRALQVLNQARRVAVGEAADYLHTLFHTLQQEYQSDSEARDMMLHSQLSALVVWLNRRGATPVEVSDKVERKRATIRRFNHLVENHYREHLPLAHYASQIGMSGVHLNTLCREFHGCSALSVLHHRLLLEAKRSLLYTSMTVSQISDYLGFSDATYFSRFFRRSTGFSPRDFRDRPSDTGVEPARTTSPGRSFD</sequence>
<dbReference type="InterPro" id="IPR003313">
    <property type="entry name" value="AraC-bd"/>
</dbReference>
<accession>A0A2T2Y2Z0</accession>
<dbReference type="Gene3D" id="1.10.10.60">
    <property type="entry name" value="Homeodomain-like"/>
    <property type="match status" value="1"/>
</dbReference>
<keyword evidence="2" id="KW-0238">DNA-binding</keyword>
<dbReference type="InterPro" id="IPR020449">
    <property type="entry name" value="Tscrpt_reg_AraC-type_HTH"/>
</dbReference>
<dbReference type="AlphaFoldDB" id="A0A2T2Y2Z0"/>
<dbReference type="SMART" id="SM00342">
    <property type="entry name" value="HTH_ARAC"/>
    <property type="match status" value="1"/>
</dbReference>
<dbReference type="GO" id="GO:0003700">
    <property type="term" value="F:DNA-binding transcription factor activity"/>
    <property type="evidence" value="ECO:0007669"/>
    <property type="project" value="InterPro"/>
</dbReference>
<dbReference type="InterPro" id="IPR011051">
    <property type="entry name" value="RmlC_Cupin_sf"/>
</dbReference>
<evidence type="ECO:0000313" key="8">
    <source>
        <dbReference type="EMBL" id="PSR46808.1"/>
    </source>
</evidence>
<dbReference type="PRINTS" id="PR00032">
    <property type="entry name" value="HTHARAC"/>
</dbReference>
<dbReference type="InterPro" id="IPR018060">
    <property type="entry name" value="HTH_AraC"/>
</dbReference>
<dbReference type="Proteomes" id="UP000240892">
    <property type="component" value="Unassembled WGS sequence"/>
</dbReference>
<dbReference type="Pfam" id="PF02311">
    <property type="entry name" value="AraC_binding"/>
    <property type="match status" value="1"/>
</dbReference>
<feature type="region of interest" description="Disordered" evidence="6">
    <location>
        <begin position="283"/>
        <end position="306"/>
    </location>
</feature>
<proteinExistence type="predicted"/>
<comment type="caution">
    <text evidence="8">The sequence shown here is derived from an EMBL/GenBank/DDBJ whole genome shotgun (WGS) entry which is preliminary data.</text>
</comment>
<evidence type="ECO:0000259" key="7">
    <source>
        <dbReference type="PROSITE" id="PS01124"/>
    </source>
</evidence>
<evidence type="ECO:0000256" key="3">
    <source>
        <dbReference type="ARBA" id="ARBA00023159"/>
    </source>
</evidence>
<evidence type="ECO:0000313" key="9">
    <source>
        <dbReference type="Proteomes" id="UP000240892"/>
    </source>
</evidence>
<evidence type="ECO:0000256" key="4">
    <source>
        <dbReference type="ARBA" id="ARBA00023163"/>
    </source>
</evidence>
<evidence type="ECO:0000256" key="2">
    <source>
        <dbReference type="ARBA" id="ARBA00023125"/>
    </source>
</evidence>
<keyword evidence="9" id="KW-1185">Reference proteome</keyword>
<dbReference type="SUPFAM" id="SSF46689">
    <property type="entry name" value="Homeodomain-like"/>
    <property type="match status" value="1"/>
</dbReference>
<evidence type="ECO:0000256" key="5">
    <source>
        <dbReference type="ARBA" id="ARBA00044978"/>
    </source>
</evidence>
<organism evidence="8 9">
    <name type="scientific">Kluyvera genomosp. 2</name>
    <dbReference type="NCBI Taxonomy" id="2774054"/>
    <lineage>
        <taxon>Bacteria</taxon>
        <taxon>Pseudomonadati</taxon>
        <taxon>Pseudomonadota</taxon>
        <taxon>Gammaproteobacteria</taxon>
        <taxon>Enterobacterales</taxon>
        <taxon>Enterobacteriaceae</taxon>
        <taxon>Kluyvera</taxon>
    </lineage>
</organism>
<keyword evidence="3" id="KW-0010">Activator</keyword>
<keyword evidence="1" id="KW-0805">Transcription regulation</keyword>
<feature type="compositionally biased region" description="Polar residues" evidence="6">
    <location>
        <begin position="297"/>
        <end position="306"/>
    </location>
</feature>
<dbReference type="GO" id="GO:0043565">
    <property type="term" value="F:sequence-specific DNA binding"/>
    <property type="evidence" value="ECO:0007669"/>
    <property type="project" value="InterPro"/>
</dbReference>
<dbReference type="PANTHER" id="PTHR43280:SF32">
    <property type="entry name" value="TRANSCRIPTIONAL REGULATORY PROTEIN"/>
    <property type="match status" value="1"/>
</dbReference>
<protein>
    <recommendedName>
        <fullName evidence="5">Arabinose operon regulatory protein</fullName>
    </recommendedName>
</protein>
<dbReference type="SUPFAM" id="SSF51182">
    <property type="entry name" value="RmlC-like cupins"/>
    <property type="match status" value="1"/>
</dbReference>
<dbReference type="Pfam" id="PF12833">
    <property type="entry name" value="HTH_18"/>
    <property type="match status" value="1"/>
</dbReference>
<gene>
    <name evidence="8" type="ORF">C8256_09480</name>
</gene>
<evidence type="ECO:0000256" key="6">
    <source>
        <dbReference type="SAM" id="MobiDB-lite"/>
    </source>
</evidence>
<keyword evidence="4" id="KW-0804">Transcription</keyword>
<dbReference type="InterPro" id="IPR047264">
    <property type="entry name" value="Cupin_HpaA-like_N"/>
</dbReference>
<dbReference type="PANTHER" id="PTHR43280">
    <property type="entry name" value="ARAC-FAMILY TRANSCRIPTIONAL REGULATOR"/>
    <property type="match status" value="1"/>
</dbReference>